<organism evidence="2 3">
    <name type="scientific">Bremia lactucae</name>
    <name type="common">Lettuce downy mildew</name>
    <dbReference type="NCBI Taxonomy" id="4779"/>
    <lineage>
        <taxon>Eukaryota</taxon>
        <taxon>Sar</taxon>
        <taxon>Stramenopiles</taxon>
        <taxon>Oomycota</taxon>
        <taxon>Peronosporomycetes</taxon>
        <taxon>Peronosporales</taxon>
        <taxon>Peronosporaceae</taxon>
        <taxon>Bremia</taxon>
    </lineage>
</organism>
<dbReference type="EMBL" id="SHOA02000002">
    <property type="protein sequence ID" value="TDH69286.1"/>
    <property type="molecule type" value="Genomic_DNA"/>
</dbReference>
<dbReference type="KEGG" id="blac:94351608"/>
<evidence type="ECO:0000313" key="3">
    <source>
        <dbReference type="Proteomes" id="UP000294530"/>
    </source>
</evidence>
<gene>
    <name evidence="2" type="ORF">CCR75_007881</name>
</gene>
<dbReference type="RefSeq" id="XP_067818785.1">
    <property type="nucleotide sequence ID" value="XM_067965937.1"/>
</dbReference>
<dbReference type="AlphaFoldDB" id="A0A976IEW4"/>
<sequence length="249" mass="28168">MSTNIIDPMNMRGLVATVTSCIGGKHEKFAVRVRTKGPTNVYFVYKTMSEFIGLWGSLETLACGVQHRTHSHVITKMARKQNEEPSRLAHWIASVVDCYAFRQIIRDLQLQDKETMSTLNILLQFLVARVSSTSMDHNMLLASSVGRQLVTLVRNFLQQPVAAIYKTEAVVKTSFTTYEGRKRSFEEMRPEDSQRQQRSSLFPTHSGSERALKTQKQCGLREWVIPPAGKLGLVGGVTSRRRVFAEVDF</sequence>
<reference evidence="2 3" key="1">
    <citation type="journal article" date="2021" name="Genome Biol.">
        <title>AFLAP: assembly-free linkage analysis pipeline using k-mers from genome sequencing data.</title>
        <authorList>
            <person name="Fletcher K."/>
            <person name="Zhang L."/>
            <person name="Gil J."/>
            <person name="Han R."/>
            <person name="Cavanaugh K."/>
            <person name="Michelmore R."/>
        </authorList>
    </citation>
    <scope>NUCLEOTIDE SEQUENCE [LARGE SCALE GENOMIC DNA]</scope>
    <source>
        <strain evidence="2 3">SF5</strain>
    </source>
</reference>
<name>A0A976IEW4_BRELC</name>
<evidence type="ECO:0000256" key="1">
    <source>
        <dbReference type="SAM" id="MobiDB-lite"/>
    </source>
</evidence>
<evidence type="ECO:0000313" key="2">
    <source>
        <dbReference type="EMBL" id="TDH69286.1"/>
    </source>
</evidence>
<comment type="caution">
    <text evidence="2">The sequence shown here is derived from an EMBL/GenBank/DDBJ whole genome shotgun (WGS) entry which is preliminary data.</text>
</comment>
<feature type="compositionally biased region" description="Polar residues" evidence="1">
    <location>
        <begin position="196"/>
        <end position="206"/>
    </location>
</feature>
<feature type="region of interest" description="Disordered" evidence="1">
    <location>
        <begin position="182"/>
        <end position="212"/>
    </location>
</feature>
<dbReference type="Proteomes" id="UP000294530">
    <property type="component" value="Unassembled WGS sequence"/>
</dbReference>
<keyword evidence="3" id="KW-1185">Reference proteome</keyword>
<dbReference type="GeneID" id="94351608"/>
<proteinExistence type="predicted"/>
<protein>
    <submittedName>
        <fullName evidence="2">Uncharacterized protein</fullName>
    </submittedName>
</protein>
<feature type="compositionally biased region" description="Basic and acidic residues" evidence="1">
    <location>
        <begin position="182"/>
        <end position="195"/>
    </location>
</feature>
<dbReference type="OrthoDB" id="59244at2759"/>
<accession>A0A976IEW4</accession>